<name>A0A4Y7SDA6_COPMI</name>
<dbReference type="InterPro" id="IPR018535">
    <property type="entry name" value="DUF1996"/>
</dbReference>
<feature type="domain" description="DUF1996" evidence="1">
    <location>
        <begin position="81"/>
        <end position="323"/>
    </location>
</feature>
<dbReference type="Proteomes" id="UP000298030">
    <property type="component" value="Unassembled WGS sequence"/>
</dbReference>
<dbReference type="STRING" id="71717.A0A4Y7SDA6"/>
<protein>
    <recommendedName>
        <fullName evidence="1">DUF1996 domain-containing protein</fullName>
    </recommendedName>
</protein>
<evidence type="ECO:0000313" key="3">
    <source>
        <dbReference type="Proteomes" id="UP000298030"/>
    </source>
</evidence>
<dbReference type="Pfam" id="PF09362">
    <property type="entry name" value="DUF1996"/>
    <property type="match status" value="1"/>
</dbReference>
<evidence type="ECO:0000313" key="2">
    <source>
        <dbReference type="EMBL" id="TEB19698.1"/>
    </source>
</evidence>
<comment type="caution">
    <text evidence="2">The sequence shown here is derived from an EMBL/GenBank/DDBJ whole genome shotgun (WGS) entry which is preliminary data.</text>
</comment>
<dbReference type="PANTHER" id="PTHR43662">
    <property type="match status" value="1"/>
</dbReference>
<dbReference type="EMBL" id="QPFP01000179">
    <property type="protein sequence ID" value="TEB19698.1"/>
    <property type="molecule type" value="Genomic_DNA"/>
</dbReference>
<evidence type="ECO:0000259" key="1">
    <source>
        <dbReference type="Pfam" id="PF09362"/>
    </source>
</evidence>
<proteinExistence type="predicted"/>
<accession>A0A4Y7SDA6</accession>
<organism evidence="2 3">
    <name type="scientific">Coprinellus micaceus</name>
    <name type="common">Glistening ink-cap mushroom</name>
    <name type="synonym">Coprinus micaceus</name>
    <dbReference type="NCBI Taxonomy" id="71717"/>
    <lineage>
        <taxon>Eukaryota</taxon>
        <taxon>Fungi</taxon>
        <taxon>Dikarya</taxon>
        <taxon>Basidiomycota</taxon>
        <taxon>Agaricomycotina</taxon>
        <taxon>Agaricomycetes</taxon>
        <taxon>Agaricomycetidae</taxon>
        <taxon>Agaricales</taxon>
        <taxon>Agaricineae</taxon>
        <taxon>Psathyrellaceae</taxon>
        <taxon>Coprinellus</taxon>
    </lineage>
</organism>
<gene>
    <name evidence="2" type="ORF">FA13DRAFT_1801982</name>
</gene>
<dbReference type="PANTHER" id="PTHR43662:SF3">
    <property type="entry name" value="DOMAIN PROTEIN, PUTATIVE (AFU_ORTHOLOGUE AFUA_6G11970)-RELATED"/>
    <property type="match status" value="1"/>
</dbReference>
<dbReference type="OrthoDB" id="74764at2759"/>
<sequence length="415" mass="46010">MATRQSCQDVRTAFACSEYYRGRRSPVRRSSISLALSSSLKDSIHWSRLVKYPPTYIRSSEGLPLGSVYMTSKLTGLECRFNITMDPAKGDIAELSTCTTCRFKEDKSNYWTAVLYFKHGNGSFIRVPQIANDGTGAPNGGMTIYYIRPRPPAKDLDITIFPEGFRMRVGAPNARRMPYTAGTASVNQTTFRCWDGTGIGPGTPGVGALDSVEFPAHQCEGGIRSQVYFPQCWDGKNLDSDDHESHVAHPSIGDFSWQVSWMFGTDCPASHPIRIPLLFMETVWDTKPFNDPSLWPADGSQPLVWSMGDPTGYGHHADYVFGWEREPFARAMESRGCLSSWPYNCDQLTTQTDEEINECTQRIRVPEVTEGQYLEKLPGCNPIQAGPEPATAVPNCDAVSTTIGTPAPTQARLEE</sequence>
<reference evidence="2 3" key="1">
    <citation type="journal article" date="2019" name="Nat. Ecol. Evol.">
        <title>Megaphylogeny resolves global patterns of mushroom evolution.</title>
        <authorList>
            <person name="Varga T."/>
            <person name="Krizsan K."/>
            <person name="Foldi C."/>
            <person name="Dima B."/>
            <person name="Sanchez-Garcia M."/>
            <person name="Sanchez-Ramirez S."/>
            <person name="Szollosi G.J."/>
            <person name="Szarkandi J.G."/>
            <person name="Papp V."/>
            <person name="Albert L."/>
            <person name="Andreopoulos W."/>
            <person name="Angelini C."/>
            <person name="Antonin V."/>
            <person name="Barry K.W."/>
            <person name="Bougher N.L."/>
            <person name="Buchanan P."/>
            <person name="Buyck B."/>
            <person name="Bense V."/>
            <person name="Catcheside P."/>
            <person name="Chovatia M."/>
            <person name="Cooper J."/>
            <person name="Damon W."/>
            <person name="Desjardin D."/>
            <person name="Finy P."/>
            <person name="Geml J."/>
            <person name="Haridas S."/>
            <person name="Hughes K."/>
            <person name="Justo A."/>
            <person name="Karasinski D."/>
            <person name="Kautmanova I."/>
            <person name="Kiss B."/>
            <person name="Kocsube S."/>
            <person name="Kotiranta H."/>
            <person name="LaButti K.M."/>
            <person name="Lechner B.E."/>
            <person name="Liimatainen K."/>
            <person name="Lipzen A."/>
            <person name="Lukacs Z."/>
            <person name="Mihaltcheva S."/>
            <person name="Morgado L.N."/>
            <person name="Niskanen T."/>
            <person name="Noordeloos M.E."/>
            <person name="Ohm R.A."/>
            <person name="Ortiz-Santana B."/>
            <person name="Ovrebo C."/>
            <person name="Racz N."/>
            <person name="Riley R."/>
            <person name="Savchenko A."/>
            <person name="Shiryaev A."/>
            <person name="Soop K."/>
            <person name="Spirin V."/>
            <person name="Szebenyi C."/>
            <person name="Tomsovsky M."/>
            <person name="Tulloss R.E."/>
            <person name="Uehling J."/>
            <person name="Grigoriev I.V."/>
            <person name="Vagvolgyi C."/>
            <person name="Papp T."/>
            <person name="Martin F.M."/>
            <person name="Miettinen O."/>
            <person name="Hibbett D.S."/>
            <person name="Nagy L.G."/>
        </authorList>
    </citation>
    <scope>NUCLEOTIDE SEQUENCE [LARGE SCALE GENOMIC DNA]</scope>
    <source>
        <strain evidence="2 3">FP101781</strain>
    </source>
</reference>
<dbReference type="AlphaFoldDB" id="A0A4Y7SDA6"/>
<keyword evidence="3" id="KW-1185">Reference proteome</keyword>